<evidence type="ECO:0000259" key="1">
    <source>
        <dbReference type="Pfam" id="PF13538"/>
    </source>
</evidence>
<dbReference type="GO" id="GO:0005524">
    <property type="term" value="F:ATP binding"/>
    <property type="evidence" value="ECO:0007669"/>
    <property type="project" value="InterPro"/>
</dbReference>
<dbReference type="Pfam" id="PF13538">
    <property type="entry name" value="UvrD_C_2"/>
    <property type="match status" value="1"/>
</dbReference>
<dbReference type="Pfam" id="PF13245">
    <property type="entry name" value="AAA_19"/>
    <property type="match status" value="1"/>
</dbReference>
<dbReference type="GO" id="GO:0003677">
    <property type="term" value="F:DNA binding"/>
    <property type="evidence" value="ECO:0007669"/>
    <property type="project" value="InterPro"/>
</dbReference>
<dbReference type="STRING" id="228230.RMCC_0164"/>
<sequence>MSPSTEQQAIIAAFLAGADLAVQAGAGTGKSTTLAFIAAAAQMYRPTTTAWYITFNKRNAEEVGATFADFGLTNARASTAHALAYRGCRTNPALTHMVDHLNRDSMPIRAEMKHLGIAKASRCLRATVEFNPNTNAYTRIEIPNYSLPFGAQRRFLTLTRDTVKLFCQSASPTMTEDHVPYLGELEPALRPLVRAALLESAQALWAELTSPHGQLKTSHDHYLKAWALTSPQIGSDGDVVLYDEAQDANGVMAGLVLAQRGRVQLVLCGDPFQELYSFTGSIDAMQGFSAQQGVVTLPLRESRRFGPEIAAHANGILELLDPGHEVPMRLLGVGPADGHLRDVFDEHEAFGCDAVVCATNRQVVDAIVSHTRAGRRVYSTLDLQDLVSLARDVALVESGRADECAEPVLRRFTDLVSWREWLRSVPGVEEESLHATVTLVRTHGAEALEQLARTVVASRDMADVTVSTIHKAKGGTWERVHVLMGEVDIEDTAKLRMLYVAMTRARTLVLREVSFVSSEDAGQTKPAA</sequence>
<gene>
    <name evidence="2" type="ORF">RMCC_0164</name>
</gene>
<dbReference type="GO" id="GO:0031297">
    <property type="term" value="P:replication fork processing"/>
    <property type="evidence" value="ECO:0007669"/>
    <property type="project" value="TreeGrafter"/>
</dbReference>
<dbReference type="AlphaFoldDB" id="A0A124E1C0"/>
<name>A0A124E1C0_MYCCR</name>
<dbReference type="InterPro" id="IPR000212">
    <property type="entry name" value="DNA_helicase_UvrD/REP"/>
</dbReference>
<reference evidence="3" key="1">
    <citation type="journal article" date="2016" name="Genome Announc.">
        <title>Draft Genome Sequences of Five Rapidly Growing Mycobacterium Species, M. thermoresistibile, M. fortuitum subsp. acetamidolyticum, M. canariasense, M. brisbanense, and M. novocastrense.</title>
        <authorList>
            <person name="Katahira K."/>
            <person name="Ogura Y."/>
            <person name="Gotoh Y."/>
            <person name="Hayashi T."/>
        </authorList>
    </citation>
    <scope>NUCLEOTIDE SEQUENCE [LARGE SCALE GENOMIC DNA]</scope>
    <source>
        <strain evidence="3">JCM15298</strain>
    </source>
</reference>
<dbReference type="PANTHER" id="PTHR11070">
    <property type="entry name" value="UVRD / RECB / PCRA DNA HELICASE FAMILY MEMBER"/>
    <property type="match status" value="1"/>
</dbReference>
<dbReference type="InterPro" id="IPR027785">
    <property type="entry name" value="UvrD-like_helicase_C"/>
</dbReference>
<keyword evidence="2" id="KW-0547">Nucleotide-binding</keyword>
<organism evidence="2 3">
    <name type="scientific">Mycolicibacterium canariasense</name>
    <name type="common">Mycobacterium canariasense</name>
    <dbReference type="NCBI Taxonomy" id="228230"/>
    <lineage>
        <taxon>Bacteria</taxon>
        <taxon>Bacillati</taxon>
        <taxon>Actinomycetota</taxon>
        <taxon>Actinomycetes</taxon>
        <taxon>Mycobacteriales</taxon>
        <taxon>Mycobacteriaceae</taxon>
        <taxon>Mycolicibacterium</taxon>
    </lineage>
</organism>
<protein>
    <submittedName>
        <fullName evidence="2">UvrD/REP helicase</fullName>
    </submittedName>
</protein>
<keyword evidence="2" id="KW-0067">ATP-binding</keyword>
<dbReference type="GO" id="GO:0000724">
    <property type="term" value="P:double-strand break repair via homologous recombination"/>
    <property type="evidence" value="ECO:0007669"/>
    <property type="project" value="TreeGrafter"/>
</dbReference>
<proteinExistence type="predicted"/>
<reference evidence="3" key="2">
    <citation type="submission" date="2016-02" db="EMBL/GenBank/DDBJ databases">
        <title>Draft genome sequence of five rapidly growing Mycobacterium species.</title>
        <authorList>
            <person name="Katahira K."/>
            <person name="Gotou Y."/>
            <person name="Iida K."/>
            <person name="Ogura Y."/>
            <person name="Hayashi T."/>
        </authorList>
    </citation>
    <scope>NUCLEOTIDE SEQUENCE [LARGE SCALE GENOMIC DNA]</scope>
    <source>
        <strain evidence="3">JCM15298</strain>
    </source>
</reference>
<dbReference type="Proteomes" id="UP000069443">
    <property type="component" value="Unassembled WGS sequence"/>
</dbReference>
<feature type="domain" description="UvrD-like helicase C-terminal" evidence="1">
    <location>
        <begin position="464"/>
        <end position="509"/>
    </location>
</feature>
<dbReference type="PANTHER" id="PTHR11070:SF30">
    <property type="entry name" value="F-BOX DNA HELICASE 1"/>
    <property type="match status" value="1"/>
</dbReference>
<keyword evidence="2" id="KW-0347">Helicase</keyword>
<evidence type="ECO:0000313" key="2">
    <source>
        <dbReference type="EMBL" id="GAS93198.1"/>
    </source>
</evidence>
<keyword evidence="3" id="KW-1185">Reference proteome</keyword>
<dbReference type="GO" id="GO:0043138">
    <property type="term" value="F:3'-5' DNA helicase activity"/>
    <property type="evidence" value="ECO:0007669"/>
    <property type="project" value="TreeGrafter"/>
</dbReference>
<comment type="caution">
    <text evidence="2">The sequence shown here is derived from an EMBL/GenBank/DDBJ whole genome shotgun (WGS) entry which is preliminary data.</text>
</comment>
<dbReference type="EMBL" id="BCSY01000008">
    <property type="protein sequence ID" value="GAS93198.1"/>
    <property type="molecule type" value="Genomic_DNA"/>
</dbReference>
<dbReference type="InterPro" id="IPR027417">
    <property type="entry name" value="P-loop_NTPase"/>
</dbReference>
<accession>A0A124E1C0</accession>
<evidence type="ECO:0000313" key="3">
    <source>
        <dbReference type="Proteomes" id="UP000069443"/>
    </source>
</evidence>
<dbReference type="SUPFAM" id="SSF52540">
    <property type="entry name" value="P-loop containing nucleoside triphosphate hydrolases"/>
    <property type="match status" value="1"/>
</dbReference>
<keyword evidence="2" id="KW-0378">Hydrolase</keyword>
<dbReference type="Gene3D" id="3.40.50.300">
    <property type="entry name" value="P-loop containing nucleotide triphosphate hydrolases"/>
    <property type="match status" value="2"/>
</dbReference>